<dbReference type="STRING" id="4072.A0A2G2Y441"/>
<comment type="caution">
    <text evidence="2">The sequence shown here is derived from an EMBL/GenBank/DDBJ whole genome shotgun (WGS) entry which is preliminary data.</text>
</comment>
<feature type="region of interest" description="Disordered" evidence="1">
    <location>
        <begin position="24"/>
        <end position="64"/>
    </location>
</feature>
<dbReference type="InterPro" id="IPR014729">
    <property type="entry name" value="Rossmann-like_a/b/a_fold"/>
</dbReference>
<dbReference type="Gramene" id="PHT64490">
    <property type="protein sequence ID" value="PHT64490"/>
    <property type="gene ID" value="T459_31644"/>
</dbReference>
<gene>
    <name evidence="2" type="ORF">T459_31644</name>
</gene>
<evidence type="ECO:0000313" key="3">
    <source>
        <dbReference type="Proteomes" id="UP000222542"/>
    </source>
</evidence>
<dbReference type="SUPFAM" id="SSF52402">
    <property type="entry name" value="Adenine nucleotide alpha hydrolases-like"/>
    <property type="match status" value="1"/>
</dbReference>
<protein>
    <submittedName>
        <fullName evidence="2">Uncharacterized protein</fullName>
    </submittedName>
</protein>
<dbReference type="AlphaFoldDB" id="A0A2G2Y441"/>
<sequence>MKERLCLEIERLGLSAVIMGTRGFGASRYPDDKDDGVLGGKDGEGKKGAKESEEGSLYHDASDKATGGRLGSVSDYCVRHCVCPVIVVRYPDDKDDGIMGGNDGEGKKGAKECEEDSFYHDASDKATGNNHPNKLLAKNISTAQPNKNIRLRDKKVDGVQQIRGVETGNGLTILD</sequence>
<dbReference type="InterPro" id="IPR044162">
    <property type="entry name" value="PHOS32/34"/>
</dbReference>
<keyword evidence="3" id="KW-1185">Reference proteome</keyword>
<dbReference type="PANTHER" id="PTHR31966:SF20">
    <property type="entry name" value="USPA DOMAIN-CONTAINING PROTEIN"/>
    <property type="match status" value="1"/>
</dbReference>
<evidence type="ECO:0000313" key="2">
    <source>
        <dbReference type="EMBL" id="PHT64490.1"/>
    </source>
</evidence>
<name>A0A2G2Y441_CAPAN</name>
<accession>A0A2G2Y441</accession>
<dbReference type="EMBL" id="AYRZ02000014">
    <property type="protein sequence ID" value="PHT64490.1"/>
    <property type="molecule type" value="Genomic_DNA"/>
</dbReference>
<evidence type="ECO:0000256" key="1">
    <source>
        <dbReference type="SAM" id="MobiDB-lite"/>
    </source>
</evidence>
<dbReference type="Proteomes" id="UP000222542">
    <property type="component" value="Unassembled WGS sequence"/>
</dbReference>
<feature type="compositionally biased region" description="Basic and acidic residues" evidence="1">
    <location>
        <begin position="41"/>
        <end position="63"/>
    </location>
</feature>
<proteinExistence type="predicted"/>
<dbReference type="PANTHER" id="PTHR31966">
    <property type="entry name" value="OS01G0783500 PROTEIN"/>
    <property type="match status" value="1"/>
</dbReference>
<organism evidence="2 3">
    <name type="scientific">Capsicum annuum</name>
    <name type="common">Capsicum pepper</name>
    <dbReference type="NCBI Taxonomy" id="4072"/>
    <lineage>
        <taxon>Eukaryota</taxon>
        <taxon>Viridiplantae</taxon>
        <taxon>Streptophyta</taxon>
        <taxon>Embryophyta</taxon>
        <taxon>Tracheophyta</taxon>
        <taxon>Spermatophyta</taxon>
        <taxon>Magnoliopsida</taxon>
        <taxon>eudicotyledons</taxon>
        <taxon>Gunneridae</taxon>
        <taxon>Pentapetalae</taxon>
        <taxon>asterids</taxon>
        <taxon>lamiids</taxon>
        <taxon>Solanales</taxon>
        <taxon>Solanaceae</taxon>
        <taxon>Solanoideae</taxon>
        <taxon>Capsiceae</taxon>
        <taxon>Capsicum</taxon>
    </lineage>
</organism>
<dbReference type="Gene3D" id="3.40.50.620">
    <property type="entry name" value="HUPs"/>
    <property type="match status" value="1"/>
</dbReference>
<reference evidence="2 3" key="1">
    <citation type="journal article" date="2014" name="Nat. Genet.">
        <title>Genome sequence of the hot pepper provides insights into the evolution of pungency in Capsicum species.</title>
        <authorList>
            <person name="Kim S."/>
            <person name="Park M."/>
            <person name="Yeom S.I."/>
            <person name="Kim Y.M."/>
            <person name="Lee J.M."/>
            <person name="Lee H.A."/>
            <person name="Seo E."/>
            <person name="Choi J."/>
            <person name="Cheong K."/>
            <person name="Kim K.T."/>
            <person name="Jung K."/>
            <person name="Lee G.W."/>
            <person name="Oh S.K."/>
            <person name="Bae C."/>
            <person name="Kim S.B."/>
            <person name="Lee H.Y."/>
            <person name="Kim S.Y."/>
            <person name="Kim M.S."/>
            <person name="Kang B.C."/>
            <person name="Jo Y.D."/>
            <person name="Yang H.B."/>
            <person name="Jeong H.J."/>
            <person name="Kang W.H."/>
            <person name="Kwon J.K."/>
            <person name="Shin C."/>
            <person name="Lim J.Y."/>
            <person name="Park J.H."/>
            <person name="Huh J.H."/>
            <person name="Kim J.S."/>
            <person name="Kim B.D."/>
            <person name="Cohen O."/>
            <person name="Paran I."/>
            <person name="Suh M.C."/>
            <person name="Lee S.B."/>
            <person name="Kim Y.K."/>
            <person name="Shin Y."/>
            <person name="Noh S.J."/>
            <person name="Park J."/>
            <person name="Seo Y.S."/>
            <person name="Kwon S.Y."/>
            <person name="Kim H.A."/>
            <person name="Park J.M."/>
            <person name="Kim H.J."/>
            <person name="Choi S.B."/>
            <person name="Bosland P.W."/>
            <person name="Reeves G."/>
            <person name="Jo S.H."/>
            <person name="Lee B.W."/>
            <person name="Cho H.T."/>
            <person name="Choi H.S."/>
            <person name="Lee M.S."/>
            <person name="Yu Y."/>
            <person name="Do Choi Y."/>
            <person name="Park B.S."/>
            <person name="van Deynze A."/>
            <person name="Ashrafi H."/>
            <person name="Hill T."/>
            <person name="Kim W.T."/>
            <person name="Pai H.S."/>
            <person name="Ahn H.K."/>
            <person name="Yeam I."/>
            <person name="Giovannoni J.J."/>
            <person name="Rose J.K."/>
            <person name="Sorensen I."/>
            <person name="Lee S.J."/>
            <person name="Kim R.W."/>
            <person name="Choi I.Y."/>
            <person name="Choi B.S."/>
            <person name="Lim J.S."/>
            <person name="Lee Y.H."/>
            <person name="Choi D."/>
        </authorList>
    </citation>
    <scope>NUCLEOTIDE SEQUENCE [LARGE SCALE GENOMIC DNA]</scope>
    <source>
        <strain evidence="3">cv. CM334</strain>
    </source>
</reference>
<reference evidence="2 3" key="2">
    <citation type="journal article" date="2017" name="Genome Biol.">
        <title>New reference genome sequences of hot pepper reveal the massive evolution of plant disease-resistance genes by retroduplication.</title>
        <authorList>
            <person name="Kim S."/>
            <person name="Park J."/>
            <person name="Yeom S.I."/>
            <person name="Kim Y.M."/>
            <person name="Seo E."/>
            <person name="Kim K.T."/>
            <person name="Kim M.S."/>
            <person name="Lee J.M."/>
            <person name="Cheong K."/>
            <person name="Shin H.S."/>
            <person name="Kim S.B."/>
            <person name="Han K."/>
            <person name="Lee J."/>
            <person name="Park M."/>
            <person name="Lee H.A."/>
            <person name="Lee H.Y."/>
            <person name="Lee Y."/>
            <person name="Oh S."/>
            <person name="Lee J.H."/>
            <person name="Choi E."/>
            <person name="Choi E."/>
            <person name="Lee S.E."/>
            <person name="Jeon J."/>
            <person name="Kim H."/>
            <person name="Choi G."/>
            <person name="Song H."/>
            <person name="Lee J."/>
            <person name="Lee S.C."/>
            <person name="Kwon J.K."/>
            <person name="Lee H.Y."/>
            <person name="Koo N."/>
            <person name="Hong Y."/>
            <person name="Kim R.W."/>
            <person name="Kang W.H."/>
            <person name="Huh J.H."/>
            <person name="Kang B.C."/>
            <person name="Yang T.J."/>
            <person name="Lee Y.H."/>
            <person name="Bennetzen J.L."/>
            <person name="Choi D."/>
        </authorList>
    </citation>
    <scope>NUCLEOTIDE SEQUENCE [LARGE SCALE GENOMIC DNA]</scope>
    <source>
        <strain evidence="3">cv. CM334</strain>
    </source>
</reference>